<sequence>MESKGFKLNMTKTEYLKCKFSDMMYETSMEGNREFNEDVLTIHMCIMDEMEDRIQSLFYKLMVRPTMLYGTKCWSVKNSHIQKMKVVKMRIL</sequence>
<dbReference type="Proteomes" id="UP000824120">
    <property type="component" value="Chromosome 10"/>
</dbReference>
<dbReference type="PANTHER" id="PTHR46238:SF8">
    <property type="entry name" value="ENDONUCLEASE_EXONUCLEASE_PHOSPHATASE DOMAIN-CONTAINING PROTEIN"/>
    <property type="match status" value="1"/>
</dbReference>
<dbReference type="AlphaFoldDB" id="A0A9J5WWI1"/>
<name>A0A9J5WWI1_SOLCO</name>
<gene>
    <name evidence="1" type="ORF">H5410_050256</name>
</gene>
<keyword evidence="2" id="KW-1185">Reference proteome</keyword>
<evidence type="ECO:0000313" key="1">
    <source>
        <dbReference type="EMBL" id="KAG5579629.1"/>
    </source>
</evidence>
<comment type="caution">
    <text evidence="1">The sequence shown here is derived from an EMBL/GenBank/DDBJ whole genome shotgun (WGS) entry which is preliminary data.</text>
</comment>
<organism evidence="1 2">
    <name type="scientific">Solanum commersonii</name>
    <name type="common">Commerson's wild potato</name>
    <name type="synonym">Commerson's nightshade</name>
    <dbReference type="NCBI Taxonomy" id="4109"/>
    <lineage>
        <taxon>Eukaryota</taxon>
        <taxon>Viridiplantae</taxon>
        <taxon>Streptophyta</taxon>
        <taxon>Embryophyta</taxon>
        <taxon>Tracheophyta</taxon>
        <taxon>Spermatophyta</taxon>
        <taxon>Magnoliopsida</taxon>
        <taxon>eudicotyledons</taxon>
        <taxon>Gunneridae</taxon>
        <taxon>Pentapetalae</taxon>
        <taxon>asterids</taxon>
        <taxon>lamiids</taxon>
        <taxon>Solanales</taxon>
        <taxon>Solanaceae</taxon>
        <taxon>Solanoideae</taxon>
        <taxon>Solaneae</taxon>
        <taxon>Solanum</taxon>
    </lineage>
</organism>
<proteinExistence type="predicted"/>
<evidence type="ECO:0008006" key="3">
    <source>
        <dbReference type="Google" id="ProtNLM"/>
    </source>
</evidence>
<dbReference type="PANTHER" id="PTHR46238">
    <property type="entry name" value="REVERSE TRANSCRIPTASE DOMAIN-CONTAINING PROTEIN"/>
    <property type="match status" value="1"/>
</dbReference>
<dbReference type="OrthoDB" id="768353at2759"/>
<protein>
    <recommendedName>
        <fullName evidence="3">Reverse transcriptase</fullName>
    </recommendedName>
</protein>
<accession>A0A9J5WWI1</accession>
<dbReference type="EMBL" id="JACXVP010000010">
    <property type="protein sequence ID" value="KAG5579629.1"/>
    <property type="molecule type" value="Genomic_DNA"/>
</dbReference>
<reference evidence="1 2" key="1">
    <citation type="submission" date="2020-09" db="EMBL/GenBank/DDBJ databases">
        <title>De no assembly of potato wild relative species, Solanum commersonii.</title>
        <authorList>
            <person name="Cho K."/>
        </authorList>
    </citation>
    <scope>NUCLEOTIDE SEQUENCE [LARGE SCALE GENOMIC DNA]</scope>
    <source>
        <strain evidence="1">LZ3.2</strain>
        <tissue evidence="1">Leaf</tissue>
    </source>
</reference>
<evidence type="ECO:0000313" key="2">
    <source>
        <dbReference type="Proteomes" id="UP000824120"/>
    </source>
</evidence>